<comment type="caution">
    <text evidence="1">The sequence shown here is derived from an EMBL/GenBank/DDBJ whole genome shotgun (WGS) entry which is preliminary data.</text>
</comment>
<gene>
    <name evidence="1" type="ORF">CKO43_16280</name>
</gene>
<dbReference type="InterPro" id="IPR010732">
    <property type="entry name" value="T6SS_TssG-like"/>
</dbReference>
<evidence type="ECO:0000313" key="2">
    <source>
        <dbReference type="Proteomes" id="UP001041814"/>
    </source>
</evidence>
<dbReference type="RefSeq" id="WP_200379270.1">
    <property type="nucleotide sequence ID" value="NZ_NRRU01000064.1"/>
</dbReference>
<evidence type="ECO:0008006" key="3">
    <source>
        <dbReference type="Google" id="ProtNLM"/>
    </source>
</evidence>
<reference evidence="1" key="1">
    <citation type="submission" date="2017-08" db="EMBL/GenBank/DDBJ databases">
        <authorList>
            <person name="Imhoff J.F."/>
            <person name="Rahn T."/>
            <person name="Kuenzel S."/>
            <person name="Neulinger S.C."/>
        </authorList>
    </citation>
    <scope>NUCLEOTIDE SEQUENCE</scope>
    <source>
        <strain evidence="1">IM 151</strain>
    </source>
</reference>
<sequence>MPPAQRRQPPAVVTRLLEEPHGFGFFQALRLLERWFRRQEGLSSAQVLGQRLAVRNPLSLSFPASEIAHLSMEGDLRTEDGEPQSHGLRRIALTPAFIGLLGASGALPHYYTELFAEREAYHRDRAGRAFLDIFLHRATVLFYQAWQKHRLPVQFEADRSNRYLPLVLSVAGLGHAGVRHRLRAGEGGVADDALAFFAGTLQRRPLSAVALQRVLQQHFGVPVRLEQFIGRWFTLPQANQSHLGLKNMRLGQDLVMGERVWQRDLRLRLTFGPLTQRRFACFLPGGPAALALAELLGLMTGGTLEYEVRLTLRAEDVHGTTLDGSSSARLGWNSFLVTEPVRQDRSDLGYDLLALA</sequence>
<keyword evidence="2" id="KW-1185">Reference proteome</keyword>
<evidence type="ECO:0000313" key="1">
    <source>
        <dbReference type="EMBL" id="MBK1714330.1"/>
    </source>
</evidence>
<name>A0ABS1E066_RUBGE</name>
<organism evidence="1 2">
    <name type="scientific">Rubrivivax gelatinosus</name>
    <name type="common">Rhodocyclus gelatinosus</name>
    <name type="synonym">Rhodopseudomonas gelatinosa</name>
    <dbReference type="NCBI Taxonomy" id="28068"/>
    <lineage>
        <taxon>Bacteria</taxon>
        <taxon>Pseudomonadati</taxon>
        <taxon>Pseudomonadota</taxon>
        <taxon>Betaproteobacteria</taxon>
        <taxon>Burkholderiales</taxon>
        <taxon>Sphaerotilaceae</taxon>
        <taxon>Rubrivivax</taxon>
    </lineage>
</organism>
<dbReference type="NCBIfam" id="TIGR03347">
    <property type="entry name" value="VI_chp_1"/>
    <property type="match status" value="1"/>
</dbReference>
<dbReference type="Pfam" id="PF06996">
    <property type="entry name" value="T6SS_TssG"/>
    <property type="match status" value="1"/>
</dbReference>
<dbReference type="Proteomes" id="UP001041814">
    <property type="component" value="Unassembled WGS sequence"/>
</dbReference>
<protein>
    <recommendedName>
        <fullName evidence="3">Type VI secretion system protein ImpH</fullName>
    </recommendedName>
</protein>
<dbReference type="EMBL" id="NRRU01000064">
    <property type="protein sequence ID" value="MBK1714330.1"/>
    <property type="molecule type" value="Genomic_DNA"/>
</dbReference>
<accession>A0ABS1E066</accession>
<proteinExistence type="predicted"/>
<dbReference type="PANTHER" id="PTHR35564:SF4">
    <property type="entry name" value="CYTOPLASMIC PROTEIN"/>
    <property type="match status" value="1"/>
</dbReference>
<reference evidence="1" key="2">
    <citation type="journal article" date="2020" name="Microorganisms">
        <title>Osmotic Adaptation and Compatible Solute Biosynthesis of Phototrophic Bacteria as Revealed from Genome Analyses.</title>
        <authorList>
            <person name="Imhoff J.F."/>
            <person name="Rahn T."/>
            <person name="Kunzel S."/>
            <person name="Keller A."/>
            <person name="Neulinger S.C."/>
        </authorList>
    </citation>
    <scope>NUCLEOTIDE SEQUENCE</scope>
    <source>
        <strain evidence="1">IM 151</strain>
    </source>
</reference>
<dbReference type="PANTHER" id="PTHR35564">
    <property type="match status" value="1"/>
</dbReference>